<reference evidence="2" key="2">
    <citation type="journal article" date="2021" name="Data Brief">
        <title>Draft genome sequence data of the facultative, thermophilic, xylanolytic bacterium Paenibacillus sp. strain DA-C8.</title>
        <authorList>
            <person name="Chhe C."/>
            <person name="Uke A."/>
            <person name="Baramee S."/>
            <person name="Ungkulpasvich U."/>
            <person name="Tachaapaikoon C."/>
            <person name="Pason P."/>
            <person name="Waeonukul R."/>
            <person name="Ratanakhanokchai K."/>
            <person name="Kosugi A."/>
        </authorList>
    </citation>
    <scope>NUCLEOTIDE SEQUENCE</scope>
    <source>
        <strain evidence="2">DA-C8</strain>
    </source>
</reference>
<dbReference type="RefSeq" id="WP_200965109.1">
    <property type="nucleotide sequence ID" value="NZ_BMAQ01000001.1"/>
</dbReference>
<keyword evidence="1" id="KW-0472">Membrane</keyword>
<dbReference type="InterPro" id="IPR002798">
    <property type="entry name" value="SpoIIM-like"/>
</dbReference>
<dbReference type="NCBIfam" id="TIGR02831">
    <property type="entry name" value="spo_II_M"/>
    <property type="match status" value="1"/>
</dbReference>
<organism evidence="2 3">
    <name type="scientific">Insulibacter thermoxylanivorax</name>
    <dbReference type="NCBI Taxonomy" id="2749268"/>
    <lineage>
        <taxon>Bacteria</taxon>
        <taxon>Bacillati</taxon>
        <taxon>Bacillota</taxon>
        <taxon>Bacilli</taxon>
        <taxon>Bacillales</taxon>
        <taxon>Paenibacillaceae</taxon>
        <taxon>Insulibacter</taxon>
    </lineage>
</organism>
<dbReference type="InterPro" id="IPR014196">
    <property type="entry name" value="SpoIIM"/>
</dbReference>
<evidence type="ECO:0000256" key="1">
    <source>
        <dbReference type="SAM" id="Phobius"/>
    </source>
</evidence>
<accession>A0A916VFP6</accession>
<keyword evidence="1" id="KW-1133">Transmembrane helix</keyword>
<name>A0A916VFP6_9BACL</name>
<feature type="transmembrane region" description="Helical" evidence="1">
    <location>
        <begin position="138"/>
        <end position="162"/>
    </location>
</feature>
<evidence type="ECO:0000313" key="2">
    <source>
        <dbReference type="EMBL" id="GFR36815.1"/>
    </source>
</evidence>
<feature type="transmembrane region" description="Helical" evidence="1">
    <location>
        <begin position="16"/>
        <end position="37"/>
    </location>
</feature>
<proteinExistence type="predicted"/>
<dbReference type="PIRSF" id="PIRSF038973">
    <property type="entry name" value="SpoIIM"/>
    <property type="match status" value="1"/>
</dbReference>
<keyword evidence="3" id="KW-1185">Reference proteome</keyword>
<protein>
    <recommendedName>
        <fullName evidence="4">Stage II sporulation protein M</fullName>
    </recommendedName>
</protein>
<evidence type="ECO:0008006" key="4">
    <source>
        <dbReference type="Google" id="ProtNLM"/>
    </source>
</evidence>
<dbReference type="Pfam" id="PF01944">
    <property type="entry name" value="SpoIIM"/>
    <property type="match status" value="1"/>
</dbReference>
<feature type="transmembrane region" description="Helical" evidence="1">
    <location>
        <begin position="108"/>
        <end position="132"/>
    </location>
</feature>
<keyword evidence="1" id="KW-0812">Transmembrane</keyword>
<feature type="transmembrane region" description="Helical" evidence="1">
    <location>
        <begin position="174"/>
        <end position="198"/>
    </location>
</feature>
<dbReference type="AlphaFoldDB" id="A0A916VFP6"/>
<dbReference type="Proteomes" id="UP000654993">
    <property type="component" value="Unassembled WGS sequence"/>
</dbReference>
<dbReference type="EMBL" id="BMAQ01000001">
    <property type="protein sequence ID" value="GFR36815.1"/>
    <property type="molecule type" value="Genomic_DNA"/>
</dbReference>
<sequence length="213" mass="23806">MPNPTLSFQRYLQQHLPLYIFVTVLFMMGVIFGALLVNALTLDQQQNMAQLIDNFFQTAMHGFEGTSPQSFADLFSLHLRWVLLILVFGLSIVGLPLILLIDFIKGALIGFAVGYLVAEYSWKGLLFALISVAPHNLIVIPVLLISSVAAISFSMYLIRCFILRNRAADAQSFLRYLLTHLTLSGLLVCAAVIQYLFIPRLLEWAAPLMLQTG</sequence>
<evidence type="ECO:0000313" key="3">
    <source>
        <dbReference type="Proteomes" id="UP000654993"/>
    </source>
</evidence>
<reference evidence="2" key="1">
    <citation type="submission" date="2020-08" db="EMBL/GenBank/DDBJ databases">
        <authorList>
            <person name="Uke A."/>
            <person name="Chhe C."/>
            <person name="Baramee S."/>
            <person name="Kosugi A."/>
        </authorList>
    </citation>
    <scope>NUCLEOTIDE SEQUENCE</scope>
    <source>
        <strain evidence="2">DA-C8</strain>
    </source>
</reference>
<comment type="caution">
    <text evidence="2">The sequence shown here is derived from an EMBL/GenBank/DDBJ whole genome shotgun (WGS) entry which is preliminary data.</text>
</comment>
<feature type="transmembrane region" description="Helical" evidence="1">
    <location>
        <begin position="81"/>
        <end position="101"/>
    </location>
</feature>
<gene>
    <name evidence="2" type="ORF">PRECH8_01110</name>
</gene>